<evidence type="ECO:0000256" key="1">
    <source>
        <dbReference type="ARBA" id="ARBA00000085"/>
    </source>
</evidence>
<proteinExistence type="predicted"/>
<dbReference type="RefSeq" id="WP_189010279.1">
    <property type="nucleotide sequence ID" value="NZ_BMPP01000013.1"/>
</dbReference>
<keyword evidence="6" id="KW-1185">Reference proteome</keyword>
<dbReference type="EMBL" id="BMPP01000013">
    <property type="protein sequence ID" value="GGK33919.1"/>
    <property type="molecule type" value="Genomic_DNA"/>
</dbReference>
<evidence type="ECO:0000313" key="5">
    <source>
        <dbReference type="EMBL" id="GGK33919.1"/>
    </source>
</evidence>
<dbReference type="PANTHER" id="PTHR42878">
    <property type="entry name" value="TWO-COMPONENT HISTIDINE KINASE"/>
    <property type="match status" value="1"/>
</dbReference>
<sequence length="111" mass="12348">MNLGLAGRHDRDNNREPQYFARIFEIFQRLHGRDTYEGTGIGLAVCKKIVERHAHAGEHARADHRAHCPGHRGGEGSAAGLGAEDYVVKPLVVVELIVRIGVQLREGPHRR</sequence>
<evidence type="ECO:0000256" key="3">
    <source>
        <dbReference type="ARBA" id="ARBA00022679"/>
    </source>
</evidence>
<dbReference type="Gene3D" id="3.30.565.10">
    <property type="entry name" value="Histidine kinase-like ATPase, C-terminal domain"/>
    <property type="match status" value="1"/>
</dbReference>
<reference evidence="6" key="1">
    <citation type="journal article" date="2019" name="Int. J. Syst. Evol. Microbiol.">
        <title>The Global Catalogue of Microorganisms (GCM) 10K type strain sequencing project: providing services to taxonomists for standard genome sequencing and annotation.</title>
        <authorList>
            <consortium name="The Broad Institute Genomics Platform"/>
            <consortium name="The Broad Institute Genome Sequencing Center for Infectious Disease"/>
            <person name="Wu L."/>
            <person name="Ma J."/>
        </authorList>
    </citation>
    <scope>NUCLEOTIDE SEQUENCE [LARGE SCALE GENOMIC DNA]</scope>
    <source>
        <strain evidence="6">JCM 30331</strain>
    </source>
</reference>
<dbReference type="Proteomes" id="UP000647587">
    <property type="component" value="Unassembled WGS sequence"/>
</dbReference>
<protein>
    <recommendedName>
        <fullName evidence="2">histidine kinase</fullName>
        <ecNumber evidence="2">2.7.13.3</ecNumber>
    </recommendedName>
</protein>
<name>A0ABQ2F2K4_9DEIO</name>
<comment type="catalytic activity">
    <reaction evidence="1">
        <text>ATP + protein L-histidine = ADP + protein N-phospho-L-histidine.</text>
        <dbReference type="EC" id="2.7.13.3"/>
    </reaction>
</comment>
<gene>
    <name evidence="5" type="ORF">GCM10008955_29990</name>
</gene>
<evidence type="ECO:0000256" key="2">
    <source>
        <dbReference type="ARBA" id="ARBA00012438"/>
    </source>
</evidence>
<dbReference type="PANTHER" id="PTHR42878:SF15">
    <property type="entry name" value="BACTERIOPHYTOCHROME"/>
    <property type="match status" value="1"/>
</dbReference>
<accession>A0ABQ2F2K4</accession>
<organism evidence="5 6">
    <name type="scientific">Deinococcus malanensis</name>
    <dbReference type="NCBI Taxonomy" id="1706855"/>
    <lineage>
        <taxon>Bacteria</taxon>
        <taxon>Thermotogati</taxon>
        <taxon>Deinococcota</taxon>
        <taxon>Deinococci</taxon>
        <taxon>Deinococcales</taxon>
        <taxon>Deinococcaceae</taxon>
        <taxon>Deinococcus</taxon>
    </lineage>
</organism>
<evidence type="ECO:0000313" key="6">
    <source>
        <dbReference type="Proteomes" id="UP000647587"/>
    </source>
</evidence>
<dbReference type="EC" id="2.7.13.3" evidence="2"/>
<keyword evidence="4" id="KW-0418">Kinase</keyword>
<dbReference type="Gene3D" id="6.10.250.690">
    <property type="match status" value="1"/>
</dbReference>
<keyword evidence="3" id="KW-0808">Transferase</keyword>
<dbReference type="SUPFAM" id="SSF55874">
    <property type="entry name" value="ATPase domain of HSP90 chaperone/DNA topoisomerase II/histidine kinase"/>
    <property type="match status" value="1"/>
</dbReference>
<evidence type="ECO:0000256" key="4">
    <source>
        <dbReference type="ARBA" id="ARBA00022777"/>
    </source>
</evidence>
<comment type="caution">
    <text evidence="5">The sequence shown here is derived from an EMBL/GenBank/DDBJ whole genome shotgun (WGS) entry which is preliminary data.</text>
</comment>
<dbReference type="InterPro" id="IPR036890">
    <property type="entry name" value="HATPase_C_sf"/>
</dbReference>
<dbReference type="InterPro" id="IPR050351">
    <property type="entry name" value="BphY/WalK/GraS-like"/>
</dbReference>